<reference evidence="2" key="1">
    <citation type="journal article" date="2019" name="Int. J. Syst. Evol. Microbiol.">
        <title>The Global Catalogue of Microorganisms (GCM) 10K type strain sequencing project: providing services to taxonomists for standard genome sequencing and annotation.</title>
        <authorList>
            <consortium name="The Broad Institute Genomics Platform"/>
            <consortium name="The Broad Institute Genome Sequencing Center for Infectious Disease"/>
            <person name="Wu L."/>
            <person name="Ma J."/>
        </authorList>
    </citation>
    <scope>NUCLEOTIDE SEQUENCE [LARGE SCALE GENOMIC DNA]</scope>
    <source>
        <strain evidence="2">JCM 16928</strain>
    </source>
</reference>
<organism evidence="1 2">
    <name type="scientific">Kribbella ginsengisoli</name>
    <dbReference type="NCBI Taxonomy" id="363865"/>
    <lineage>
        <taxon>Bacteria</taxon>
        <taxon>Bacillati</taxon>
        <taxon>Actinomycetota</taxon>
        <taxon>Actinomycetes</taxon>
        <taxon>Propionibacteriales</taxon>
        <taxon>Kribbellaceae</taxon>
        <taxon>Kribbella</taxon>
    </lineage>
</organism>
<dbReference type="Proteomes" id="UP001501222">
    <property type="component" value="Unassembled WGS sequence"/>
</dbReference>
<evidence type="ECO:0000313" key="2">
    <source>
        <dbReference type="Proteomes" id="UP001501222"/>
    </source>
</evidence>
<dbReference type="EMBL" id="BAABAA010000003">
    <property type="protein sequence ID" value="GAA3561831.1"/>
    <property type="molecule type" value="Genomic_DNA"/>
</dbReference>
<gene>
    <name evidence="1" type="ORF">GCM10022235_32870</name>
</gene>
<accession>A0ABP6X805</accession>
<comment type="caution">
    <text evidence="1">The sequence shown here is derived from an EMBL/GenBank/DDBJ whole genome shotgun (WGS) entry which is preliminary data.</text>
</comment>
<name>A0ABP6X805_9ACTN</name>
<sequence>MPSVPVGPKCLSLRWRAANHLNRAPLTRDRSMLLNRVRLGGTCSAVVSNRSNLQSISGKRQ</sequence>
<evidence type="ECO:0000313" key="1">
    <source>
        <dbReference type="EMBL" id="GAA3561831.1"/>
    </source>
</evidence>
<protein>
    <submittedName>
        <fullName evidence="1">Uncharacterized protein</fullName>
    </submittedName>
</protein>
<proteinExistence type="predicted"/>
<keyword evidence="2" id="KW-1185">Reference proteome</keyword>